<proteinExistence type="predicted"/>
<accession>A0A165PU86</accession>
<dbReference type="Proteomes" id="UP000076761">
    <property type="component" value="Unassembled WGS sequence"/>
</dbReference>
<keyword evidence="2" id="KW-1185">Reference proteome</keyword>
<dbReference type="AlphaFoldDB" id="A0A165PU86"/>
<dbReference type="EMBL" id="KV425606">
    <property type="protein sequence ID" value="KZT21506.1"/>
    <property type="molecule type" value="Genomic_DNA"/>
</dbReference>
<evidence type="ECO:0000313" key="2">
    <source>
        <dbReference type="Proteomes" id="UP000076761"/>
    </source>
</evidence>
<protein>
    <submittedName>
        <fullName evidence="1">Uncharacterized protein</fullName>
    </submittedName>
</protein>
<name>A0A165PU86_9AGAM</name>
<gene>
    <name evidence="1" type="ORF">NEOLEDRAFT_750756</name>
</gene>
<organism evidence="1 2">
    <name type="scientific">Neolentinus lepideus HHB14362 ss-1</name>
    <dbReference type="NCBI Taxonomy" id="1314782"/>
    <lineage>
        <taxon>Eukaryota</taxon>
        <taxon>Fungi</taxon>
        <taxon>Dikarya</taxon>
        <taxon>Basidiomycota</taxon>
        <taxon>Agaricomycotina</taxon>
        <taxon>Agaricomycetes</taxon>
        <taxon>Gloeophyllales</taxon>
        <taxon>Gloeophyllaceae</taxon>
        <taxon>Neolentinus</taxon>
    </lineage>
</organism>
<reference evidence="1 2" key="1">
    <citation type="journal article" date="2016" name="Mol. Biol. Evol.">
        <title>Comparative Genomics of Early-Diverging Mushroom-Forming Fungi Provides Insights into the Origins of Lignocellulose Decay Capabilities.</title>
        <authorList>
            <person name="Nagy L.G."/>
            <person name="Riley R."/>
            <person name="Tritt A."/>
            <person name="Adam C."/>
            <person name="Daum C."/>
            <person name="Floudas D."/>
            <person name="Sun H."/>
            <person name="Yadav J.S."/>
            <person name="Pangilinan J."/>
            <person name="Larsson K.H."/>
            <person name="Matsuura K."/>
            <person name="Barry K."/>
            <person name="Labutti K."/>
            <person name="Kuo R."/>
            <person name="Ohm R.A."/>
            <person name="Bhattacharya S.S."/>
            <person name="Shirouzu T."/>
            <person name="Yoshinaga Y."/>
            <person name="Martin F.M."/>
            <person name="Grigoriev I.V."/>
            <person name="Hibbett D.S."/>
        </authorList>
    </citation>
    <scope>NUCLEOTIDE SEQUENCE [LARGE SCALE GENOMIC DNA]</scope>
    <source>
        <strain evidence="1 2">HHB14362 ss-1</strain>
    </source>
</reference>
<evidence type="ECO:0000313" key="1">
    <source>
        <dbReference type="EMBL" id="KZT21506.1"/>
    </source>
</evidence>
<dbReference type="InParanoid" id="A0A165PU86"/>
<sequence length="115" mass="13066">MVMHALTGVDSAVVEDRHGDDIGHISRSGPSRARRARRLLHSSNSPTARPFARKVPMYKPVMVLLYDARIRTIPSAVARKRLSAAETRRRLMRIQRRFDMILTRIYVPVSGNCAE</sequence>